<protein>
    <submittedName>
        <fullName evidence="2">Uncharacterized protein</fullName>
    </submittedName>
</protein>
<evidence type="ECO:0000256" key="1">
    <source>
        <dbReference type="SAM" id="MobiDB-lite"/>
    </source>
</evidence>
<organism evidence="2 3">
    <name type="scientific">Oryza sativa subsp. japonica</name>
    <name type="common">Rice</name>
    <dbReference type="NCBI Taxonomy" id="39947"/>
    <lineage>
        <taxon>Eukaryota</taxon>
        <taxon>Viridiplantae</taxon>
        <taxon>Streptophyta</taxon>
        <taxon>Embryophyta</taxon>
        <taxon>Tracheophyta</taxon>
        <taxon>Spermatophyta</taxon>
        <taxon>Magnoliopsida</taxon>
        <taxon>Liliopsida</taxon>
        <taxon>Poales</taxon>
        <taxon>Poaceae</taxon>
        <taxon>BOP clade</taxon>
        <taxon>Oryzoideae</taxon>
        <taxon>Oryzeae</taxon>
        <taxon>Oryzinae</taxon>
        <taxon>Oryza</taxon>
        <taxon>Oryza sativa</taxon>
    </lineage>
</organism>
<feature type="region of interest" description="Disordered" evidence="1">
    <location>
        <begin position="1"/>
        <end position="22"/>
    </location>
</feature>
<sequence length="129" mass="13326">MPPAASLRDSAPAPSRLAGSPAVRAGVAPSLPLLLRLHASAATAVPSPPREAATPRLRAGATAAVRTVPFSPASPPSTLTPHRAAVPSPPWLSPDLLAMATDRRWRQAAERAVVVHAPISQVKEHTEPA</sequence>
<name>Q75I33_ORYSJ</name>
<reference evidence="3" key="2">
    <citation type="journal article" date="2008" name="Nucleic Acids Res.">
        <title>The rice annotation project database (RAP-DB): 2008 update.</title>
        <authorList>
            <consortium name="The rice annotation project (RAP)"/>
        </authorList>
    </citation>
    <scope>GENOME REANNOTATION</scope>
    <source>
        <strain evidence="3">cv. Nipponbare</strain>
    </source>
</reference>
<accession>Q75I33</accession>
<dbReference type="EMBL" id="AC133860">
    <property type="protein sequence ID" value="AAR87236.1"/>
    <property type="molecule type" value="Genomic_DNA"/>
</dbReference>
<gene>
    <name evidence="2" type="ordered locus">Os03g40890</name>
</gene>
<proteinExistence type="predicted"/>
<evidence type="ECO:0000313" key="3">
    <source>
        <dbReference type="Proteomes" id="UP000000763"/>
    </source>
</evidence>
<feature type="region of interest" description="Disordered" evidence="1">
    <location>
        <begin position="67"/>
        <end position="91"/>
    </location>
</feature>
<evidence type="ECO:0000313" key="2">
    <source>
        <dbReference type="EMBL" id="AAR87236.1"/>
    </source>
</evidence>
<dbReference type="Proteomes" id="UP000000763">
    <property type="component" value="Chromosome 3"/>
</dbReference>
<dbReference type="AlphaFoldDB" id="Q75I33"/>
<reference evidence="3" key="1">
    <citation type="journal article" date="2005" name="Nature">
        <title>The map-based sequence of the rice genome.</title>
        <authorList>
            <consortium name="International rice genome sequencing project (IRGSP)"/>
            <person name="Matsumoto T."/>
            <person name="Wu J."/>
            <person name="Kanamori H."/>
            <person name="Katayose Y."/>
            <person name="Fujisawa M."/>
            <person name="Namiki N."/>
            <person name="Mizuno H."/>
            <person name="Yamamoto K."/>
            <person name="Antonio B.A."/>
            <person name="Baba T."/>
            <person name="Sakata K."/>
            <person name="Nagamura Y."/>
            <person name="Aoki H."/>
            <person name="Arikawa K."/>
            <person name="Arita K."/>
            <person name="Bito T."/>
            <person name="Chiden Y."/>
            <person name="Fujitsuka N."/>
            <person name="Fukunaka R."/>
            <person name="Hamada M."/>
            <person name="Harada C."/>
            <person name="Hayashi A."/>
            <person name="Hijishita S."/>
            <person name="Honda M."/>
            <person name="Hosokawa S."/>
            <person name="Ichikawa Y."/>
            <person name="Idonuma A."/>
            <person name="Iijima M."/>
            <person name="Ikeda M."/>
            <person name="Ikeno M."/>
            <person name="Ito K."/>
            <person name="Ito S."/>
            <person name="Ito T."/>
            <person name="Ito Y."/>
            <person name="Ito Y."/>
            <person name="Iwabuchi A."/>
            <person name="Kamiya K."/>
            <person name="Karasawa W."/>
            <person name="Kurita K."/>
            <person name="Katagiri S."/>
            <person name="Kikuta A."/>
            <person name="Kobayashi H."/>
            <person name="Kobayashi N."/>
            <person name="Machita K."/>
            <person name="Maehara T."/>
            <person name="Masukawa M."/>
            <person name="Mizubayashi T."/>
            <person name="Mukai Y."/>
            <person name="Nagasaki H."/>
            <person name="Nagata Y."/>
            <person name="Naito S."/>
            <person name="Nakashima M."/>
            <person name="Nakama Y."/>
            <person name="Nakamichi Y."/>
            <person name="Nakamura M."/>
            <person name="Meguro A."/>
            <person name="Negishi M."/>
            <person name="Ohta I."/>
            <person name="Ohta T."/>
            <person name="Okamoto M."/>
            <person name="Ono N."/>
            <person name="Saji S."/>
            <person name="Sakaguchi M."/>
            <person name="Sakai K."/>
            <person name="Shibata M."/>
            <person name="Shimokawa T."/>
            <person name="Song J."/>
            <person name="Takazaki Y."/>
            <person name="Terasawa K."/>
            <person name="Tsugane M."/>
            <person name="Tsuji K."/>
            <person name="Ueda S."/>
            <person name="Waki K."/>
            <person name="Yamagata H."/>
            <person name="Yamamoto M."/>
            <person name="Yamamoto S."/>
            <person name="Yamane H."/>
            <person name="Yoshiki S."/>
            <person name="Yoshihara R."/>
            <person name="Yukawa K."/>
            <person name="Zhong H."/>
            <person name="Yano M."/>
            <person name="Yuan Q."/>
            <person name="Ouyang S."/>
            <person name="Liu J."/>
            <person name="Jones K.M."/>
            <person name="Gansberger K."/>
            <person name="Moffat K."/>
            <person name="Hill J."/>
            <person name="Bera J."/>
            <person name="Fadrosh D."/>
            <person name="Jin S."/>
            <person name="Johri S."/>
            <person name="Kim M."/>
            <person name="Overton L."/>
            <person name="Reardon M."/>
            <person name="Tsitrin T."/>
            <person name="Vuong H."/>
            <person name="Weaver B."/>
            <person name="Ciecko A."/>
            <person name="Tallon L."/>
            <person name="Jackson J."/>
            <person name="Pai G."/>
            <person name="Aken S.V."/>
            <person name="Utterback T."/>
            <person name="Reidmuller S."/>
            <person name="Feldblyum T."/>
            <person name="Hsiao J."/>
            <person name="Zismann V."/>
            <person name="Iobst S."/>
            <person name="de Vazeille A.R."/>
            <person name="Buell C.R."/>
            <person name="Ying K."/>
            <person name="Li Y."/>
            <person name="Lu T."/>
            <person name="Huang Y."/>
            <person name="Zhao Q."/>
            <person name="Feng Q."/>
            <person name="Zhang L."/>
            <person name="Zhu J."/>
            <person name="Weng Q."/>
            <person name="Mu J."/>
            <person name="Lu Y."/>
            <person name="Fan D."/>
            <person name="Liu Y."/>
            <person name="Guan J."/>
            <person name="Zhang Y."/>
            <person name="Yu S."/>
            <person name="Liu X."/>
            <person name="Zhang Y."/>
            <person name="Hong G."/>
            <person name="Han B."/>
            <person name="Choisne N."/>
            <person name="Demange N."/>
            <person name="Orjeda G."/>
            <person name="Samain S."/>
            <person name="Cattolico L."/>
            <person name="Pelletier E."/>
            <person name="Couloux A."/>
            <person name="Segurens B."/>
            <person name="Wincker P."/>
            <person name="D'Hont A."/>
            <person name="Scarpelli C."/>
            <person name="Weissenbach J."/>
            <person name="Salanoubat M."/>
            <person name="Quetier F."/>
            <person name="Yu Y."/>
            <person name="Kim H.R."/>
            <person name="Rambo T."/>
            <person name="Currie J."/>
            <person name="Collura K."/>
            <person name="Luo M."/>
            <person name="Yang T."/>
            <person name="Ammiraju J.S.S."/>
            <person name="Engler F."/>
            <person name="Soderlund C."/>
            <person name="Wing R.A."/>
            <person name="Palmer L.E."/>
            <person name="de la Bastide M."/>
            <person name="Spiegel L."/>
            <person name="Nascimento L."/>
            <person name="Zutavern T."/>
            <person name="O'Shaughnessy A."/>
            <person name="Dike S."/>
            <person name="Dedhia N."/>
            <person name="Preston R."/>
            <person name="Balija V."/>
            <person name="McCombie W.R."/>
            <person name="Chow T."/>
            <person name="Chen H."/>
            <person name="Chung M."/>
            <person name="Chen C."/>
            <person name="Shaw J."/>
            <person name="Wu H."/>
            <person name="Hsiao K."/>
            <person name="Chao Y."/>
            <person name="Chu M."/>
            <person name="Cheng C."/>
            <person name="Hour A."/>
            <person name="Lee P."/>
            <person name="Lin S."/>
            <person name="Lin Y."/>
            <person name="Liou J."/>
            <person name="Liu S."/>
            <person name="Hsing Y."/>
            <person name="Raghuvanshi S."/>
            <person name="Mohanty A."/>
            <person name="Bharti A.K."/>
            <person name="Gaur A."/>
            <person name="Gupta V."/>
            <person name="Kumar D."/>
            <person name="Ravi V."/>
            <person name="Vij S."/>
            <person name="Kapur A."/>
            <person name="Khurana P."/>
            <person name="Khurana P."/>
            <person name="Khurana J.P."/>
            <person name="Tyagi A.K."/>
            <person name="Gaikwad K."/>
            <person name="Singh A."/>
            <person name="Dalal V."/>
            <person name="Srivastava S."/>
            <person name="Dixit A."/>
            <person name="Pal A.K."/>
            <person name="Ghazi I.A."/>
            <person name="Yadav M."/>
            <person name="Pandit A."/>
            <person name="Bhargava A."/>
            <person name="Sureshbabu K."/>
            <person name="Batra K."/>
            <person name="Sharma T.R."/>
            <person name="Mohapatra T."/>
            <person name="Singh N.K."/>
            <person name="Messing J."/>
            <person name="Nelson A.B."/>
            <person name="Fuks G."/>
            <person name="Kavchok S."/>
            <person name="Keizer G."/>
            <person name="Linton E."/>
            <person name="Llaca V."/>
            <person name="Song R."/>
            <person name="Tanyolac B."/>
            <person name="Young S."/>
            <person name="Ho-Il K."/>
            <person name="Hahn J.H."/>
            <person name="Sangsakoo G."/>
            <person name="Vanavichit A."/>
            <person name="de Mattos Luiz.A.T."/>
            <person name="Zimmer P.D."/>
            <person name="Malone G."/>
            <person name="Dellagostin O."/>
            <person name="de Oliveira A.C."/>
            <person name="Bevan M."/>
            <person name="Bancroft I."/>
            <person name="Minx P."/>
            <person name="Cordum H."/>
            <person name="Wilson R."/>
            <person name="Cheng Z."/>
            <person name="Jin W."/>
            <person name="Jiang J."/>
            <person name="Leong S.A."/>
            <person name="Iwama H."/>
            <person name="Gojobori T."/>
            <person name="Itoh T."/>
            <person name="Niimura Y."/>
            <person name="Fujii Y."/>
            <person name="Habara T."/>
            <person name="Sakai H."/>
            <person name="Sato Y."/>
            <person name="Wilson G."/>
            <person name="Kumar K."/>
            <person name="McCouch S."/>
            <person name="Juretic N."/>
            <person name="Hoen D."/>
            <person name="Wright S."/>
            <person name="Bruskiewich R."/>
            <person name="Bureau T."/>
            <person name="Miyao A."/>
            <person name="Hirochika H."/>
            <person name="Nishikawa T."/>
            <person name="Kadowaki K."/>
            <person name="Sugiura M."/>
            <person name="Burr B."/>
            <person name="Sasaki T."/>
        </authorList>
    </citation>
    <scope>NUCLEOTIDE SEQUENCE [LARGE SCALE GENOMIC DNA]</scope>
    <source>
        <strain evidence="3">cv. Nipponbare</strain>
    </source>
</reference>